<dbReference type="EMBL" id="LS398110">
    <property type="protein sequence ID" value="SPP95670.1"/>
    <property type="molecule type" value="Genomic_DNA"/>
</dbReference>
<dbReference type="Proteomes" id="UP000246085">
    <property type="component" value="Chromosome BRAD3257"/>
</dbReference>
<gene>
    <name evidence="3" type="ORF">BRAD3257_4689</name>
</gene>
<feature type="compositionally biased region" description="Basic and acidic residues" evidence="1">
    <location>
        <begin position="36"/>
        <end position="78"/>
    </location>
</feature>
<evidence type="ECO:0000256" key="1">
    <source>
        <dbReference type="SAM" id="MobiDB-lite"/>
    </source>
</evidence>
<protein>
    <recommendedName>
        <fullName evidence="5">Secreted protein</fullName>
    </recommendedName>
</protein>
<name>A0A2U3Q2P0_9BRAD</name>
<evidence type="ECO:0008006" key="5">
    <source>
        <dbReference type="Google" id="ProtNLM"/>
    </source>
</evidence>
<feature type="region of interest" description="Disordered" evidence="1">
    <location>
        <begin position="25"/>
        <end position="78"/>
    </location>
</feature>
<proteinExistence type="predicted"/>
<sequence>MKVLEQGMIKFIIVTFLTTLPVLAQTTPVPAPPPLTDRERVQADRSKAAEDERLAPITRPWDRDADGKRPWERKSSKP</sequence>
<dbReference type="KEGG" id="bvz:BRAD3257_4689"/>
<evidence type="ECO:0000313" key="4">
    <source>
        <dbReference type="Proteomes" id="UP000246085"/>
    </source>
</evidence>
<accession>A0A2U3Q2P0</accession>
<reference evidence="3 4" key="1">
    <citation type="submission" date="2018-03" db="EMBL/GenBank/DDBJ databases">
        <authorList>
            <person name="Gully D."/>
        </authorList>
    </citation>
    <scope>NUCLEOTIDE SEQUENCE [LARGE SCALE GENOMIC DNA]</scope>
    <source>
        <strain evidence="3">ORS3257</strain>
    </source>
</reference>
<feature type="signal peptide" evidence="2">
    <location>
        <begin position="1"/>
        <end position="24"/>
    </location>
</feature>
<feature type="chain" id="PRO_5015763386" description="Secreted protein" evidence="2">
    <location>
        <begin position="25"/>
        <end position="78"/>
    </location>
</feature>
<dbReference type="AlphaFoldDB" id="A0A2U3Q2P0"/>
<organism evidence="3 4">
    <name type="scientific">Bradyrhizobium vignae</name>
    <dbReference type="NCBI Taxonomy" id="1549949"/>
    <lineage>
        <taxon>Bacteria</taxon>
        <taxon>Pseudomonadati</taxon>
        <taxon>Pseudomonadota</taxon>
        <taxon>Alphaproteobacteria</taxon>
        <taxon>Hyphomicrobiales</taxon>
        <taxon>Nitrobacteraceae</taxon>
        <taxon>Bradyrhizobium</taxon>
    </lineage>
</organism>
<keyword evidence="2" id="KW-0732">Signal</keyword>
<evidence type="ECO:0000313" key="3">
    <source>
        <dbReference type="EMBL" id="SPP95670.1"/>
    </source>
</evidence>
<evidence type="ECO:0000256" key="2">
    <source>
        <dbReference type="SAM" id="SignalP"/>
    </source>
</evidence>